<organism evidence="2 3">
    <name type="scientific">Rotaria sordida</name>
    <dbReference type="NCBI Taxonomy" id="392033"/>
    <lineage>
        <taxon>Eukaryota</taxon>
        <taxon>Metazoa</taxon>
        <taxon>Spiralia</taxon>
        <taxon>Gnathifera</taxon>
        <taxon>Rotifera</taxon>
        <taxon>Eurotatoria</taxon>
        <taxon>Bdelloidea</taxon>
        <taxon>Philodinida</taxon>
        <taxon>Philodinidae</taxon>
        <taxon>Rotaria</taxon>
    </lineage>
</organism>
<dbReference type="PANTHER" id="PTHR46580">
    <property type="entry name" value="SENSOR KINASE-RELATED"/>
    <property type="match status" value="1"/>
</dbReference>
<dbReference type="InterPro" id="IPR013517">
    <property type="entry name" value="FG-GAP"/>
</dbReference>
<dbReference type="Gene3D" id="2.130.10.130">
    <property type="entry name" value="Integrin alpha, N-terminal"/>
    <property type="match status" value="1"/>
</dbReference>
<dbReference type="Proteomes" id="UP000663823">
    <property type="component" value="Unassembled WGS sequence"/>
</dbReference>
<feature type="non-terminal residue" evidence="2">
    <location>
        <position position="145"/>
    </location>
</feature>
<evidence type="ECO:0000313" key="3">
    <source>
        <dbReference type="Proteomes" id="UP000663823"/>
    </source>
</evidence>
<dbReference type="Pfam" id="PF01839">
    <property type="entry name" value="FG-GAP"/>
    <property type="match status" value="1"/>
</dbReference>
<keyword evidence="1" id="KW-0732">Signal</keyword>
<proteinExistence type="predicted"/>
<dbReference type="SUPFAM" id="SSF69318">
    <property type="entry name" value="Integrin alpha N-terminal domain"/>
    <property type="match status" value="1"/>
</dbReference>
<protein>
    <submittedName>
        <fullName evidence="2">Uncharacterized protein</fullName>
    </submittedName>
</protein>
<comment type="caution">
    <text evidence="2">The sequence shown here is derived from an EMBL/GenBank/DDBJ whole genome shotgun (WGS) entry which is preliminary data.</text>
</comment>
<dbReference type="Pfam" id="PF13517">
    <property type="entry name" value="FG-GAP_3"/>
    <property type="match status" value="1"/>
</dbReference>
<evidence type="ECO:0000313" key="2">
    <source>
        <dbReference type="EMBL" id="CAF4109723.1"/>
    </source>
</evidence>
<accession>A0A819VHJ8</accession>
<evidence type="ECO:0000256" key="1">
    <source>
        <dbReference type="ARBA" id="ARBA00022729"/>
    </source>
</evidence>
<sequence>MMLITGNGSRPQSLVISDFNNDGLMDIGVVNSVTHSIDIFLGYGNISFTNQATYSTRPYLSPCAMAVGDFNNDTQVDIVFGSCDSDKIGVFFGYDNGSFGNLMAYSTGSNSSRYFLAVGDINNDSIQDIVVANYDNNNLGVLLGY</sequence>
<reference evidence="2" key="1">
    <citation type="submission" date="2021-02" db="EMBL/GenBank/DDBJ databases">
        <authorList>
            <person name="Nowell W R."/>
        </authorList>
    </citation>
    <scope>NUCLEOTIDE SEQUENCE</scope>
</reference>
<dbReference type="InterPro" id="IPR028994">
    <property type="entry name" value="Integrin_alpha_N"/>
</dbReference>
<dbReference type="EMBL" id="CAJOAX010012296">
    <property type="protein sequence ID" value="CAF4109723.1"/>
    <property type="molecule type" value="Genomic_DNA"/>
</dbReference>
<gene>
    <name evidence="2" type="ORF">OTI717_LOCUS34463</name>
</gene>
<name>A0A819VHJ8_9BILA</name>
<dbReference type="AlphaFoldDB" id="A0A819VHJ8"/>